<accession>A0A328TDW8</accession>
<dbReference type="EMBL" id="LJAM02000996">
    <property type="protein sequence ID" value="RAP64303.1"/>
    <property type="molecule type" value="Genomic_DNA"/>
</dbReference>
<dbReference type="InterPro" id="IPR009004">
    <property type="entry name" value="Transposase_Mu_C"/>
</dbReference>
<proteinExistence type="predicted"/>
<evidence type="ECO:0000259" key="2">
    <source>
        <dbReference type="Pfam" id="PF09299"/>
    </source>
</evidence>
<dbReference type="RefSeq" id="WP_187153782.1">
    <property type="nucleotide sequence ID" value="NZ_LJAM02000996.1"/>
</dbReference>
<reference evidence="3" key="1">
    <citation type="submission" date="2018-04" db="EMBL/GenBank/DDBJ databases">
        <title>Genomes of the Obligate Erwinia dacicola and Facultative Enterobacter sp. OLF Endosymbionts of the Olive Fruit fly, Bactrocera oleae.</title>
        <authorList>
            <person name="Estes A.M."/>
            <person name="Hearn D.J."/>
            <person name="Agarwal S."/>
            <person name="Pierson E.A."/>
            <person name="Dunning-Hotopp J.C."/>
        </authorList>
    </citation>
    <scope>NUCLEOTIDE SEQUENCE [LARGE SCALE GENOMIC DNA]</scope>
    <source>
        <strain evidence="3">Oroville</strain>
    </source>
</reference>
<gene>
    <name evidence="3" type="ORF">ACZ87_04054</name>
</gene>
<protein>
    <submittedName>
        <fullName evidence="3">Mu transposase, C-terminal family protein</fullName>
    </submittedName>
</protein>
<evidence type="ECO:0000313" key="3">
    <source>
        <dbReference type="EMBL" id="RAP64303.1"/>
    </source>
</evidence>
<dbReference type="Proteomes" id="UP000244334">
    <property type="component" value="Unassembled WGS sequence"/>
</dbReference>
<dbReference type="SUPFAM" id="SSF50610">
    <property type="entry name" value="mu transposase, C-terminal domain"/>
    <property type="match status" value="1"/>
</dbReference>
<name>A0A328TDW8_9GAMM</name>
<keyword evidence="4" id="KW-1185">Reference proteome</keyword>
<dbReference type="Gene3D" id="2.30.30.130">
    <property type="entry name" value="Transposase, Mu, C-terminal"/>
    <property type="match status" value="1"/>
</dbReference>
<dbReference type="Pfam" id="PF09299">
    <property type="entry name" value="Mu-transpos_C"/>
    <property type="match status" value="1"/>
</dbReference>
<comment type="caution">
    <text evidence="3">The sequence shown here is derived from an EMBL/GenBank/DDBJ whole genome shotgun (WGS) entry which is preliminary data.</text>
</comment>
<sequence>IESQIERHNNRPHRSLPERDSGQHWSPLAYRNHVIKQEQEEIQFLTSSELHEMFRPEQICTARRGEIQLFKNIYFSTELACVEGEEVRVCFDIHDPHSVIVRRMDGSWICDAIWNGNKV</sequence>
<organism evidence="3 4">
    <name type="scientific">Candidatus Erwinia dacicola</name>
    <dbReference type="NCBI Taxonomy" id="252393"/>
    <lineage>
        <taxon>Bacteria</taxon>
        <taxon>Pseudomonadati</taxon>
        <taxon>Pseudomonadota</taxon>
        <taxon>Gammaproteobacteria</taxon>
        <taxon>Enterobacterales</taxon>
        <taxon>Erwiniaceae</taxon>
        <taxon>Erwinia</taxon>
    </lineage>
</organism>
<feature type="non-terminal residue" evidence="3">
    <location>
        <position position="119"/>
    </location>
</feature>
<dbReference type="AlphaFoldDB" id="A0A328TDW8"/>
<feature type="non-terminal residue" evidence="3">
    <location>
        <position position="1"/>
    </location>
</feature>
<feature type="domain" description="Transposase-like Mu C-terminal" evidence="2">
    <location>
        <begin position="53"/>
        <end position="110"/>
    </location>
</feature>
<evidence type="ECO:0000313" key="4">
    <source>
        <dbReference type="Proteomes" id="UP000244334"/>
    </source>
</evidence>
<dbReference type="InterPro" id="IPR015378">
    <property type="entry name" value="Transposase-like_Mu_C"/>
</dbReference>
<feature type="compositionally biased region" description="Basic and acidic residues" evidence="1">
    <location>
        <begin position="1"/>
        <end position="22"/>
    </location>
</feature>
<evidence type="ECO:0000256" key="1">
    <source>
        <dbReference type="SAM" id="MobiDB-lite"/>
    </source>
</evidence>
<feature type="region of interest" description="Disordered" evidence="1">
    <location>
        <begin position="1"/>
        <end position="25"/>
    </location>
</feature>